<reference evidence="2" key="1">
    <citation type="journal article" date="2021" name="Nat. Commun.">
        <title>Genetic determinants of endophytism in the Arabidopsis root mycobiome.</title>
        <authorList>
            <person name="Mesny F."/>
            <person name="Miyauchi S."/>
            <person name="Thiergart T."/>
            <person name="Pickel B."/>
            <person name="Atanasova L."/>
            <person name="Karlsson M."/>
            <person name="Huettel B."/>
            <person name="Barry K.W."/>
            <person name="Haridas S."/>
            <person name="Chen C."/>
            <person name="Bauer D."/>
            <person name="Andreopoulos W."/>
            <person name="Pangilinan J."/>
            <person name="LaButti K."/>
            <person name="Riley R."/>
            <person name="Lipzen A."/>
            <person name="Clum A."/>
            <person name="Drula E."/>
            <person name="Henrissat B."/>
            <person name="Kohler A."/>
            <person name="Grigoriev I.V."/>
            <person name="Martin F.M."/>
            <person name="Hacquard S."/>
        </authorList>
    </citation>
    <scope>NUCLEOTIDE SEQUENCE</scope>
    <source>
        <strain evidence="2">MPI-CAGE-AT-0023</strain>
    </source>
</reference>
<sequence>MDGPTIPDLTLHQRDATSLCRKCSQITLERLQEPPTSQSRNDLDSNKPNGFHHYQQWEILKQSASAGCRLCTVLWGAVCRHHGGEEEYKRILGSSKRDIKTPLLRLWIPAVDEPSTIYFSCGTTQEPICLGISAYPGTQASQMIYSRPTAVDPTSNESISLLKTWIAECFNQHKECLGNADSALPKRVLYVGKPGVELDHPLRLYCDGGFGPYVTLSHCWGGLVPFQTTKGTLEERKSEILFSDLPQTFQDAVTITRTLEFEFLWIDSLCIVQDDSQDWATEAANMAKIYRSAILNLSAMSAENSSQGMLLRRDVSVELSCDLDFSDMDKDSLQITYPKPDPGDNIVSSRAWCLQELLLSPRVVHYSYTSDLSQRQMIWQCQQLSLREDGRTGIHLFNWFNKALLKYPSSPDRSLFTKWWRIVKEYSGRRLTVASDKLPAISGVANAFNSQLSNSQSINMYLAGIWRQNLTRDLLWRASARGQVTKPRSYIAPSWSWASIQGSVFFGIEMSSDLESHVEIIDANVTLTSPDPYGAVSGGYIRVCGYLKPARFRLDCNWRWRPGSNLFRYIEVAEKGTTKHKATGGLINRYECHVHLDQDDAGFAGSQAWCLRFVDPTSDVWSNTSAHGLVLRQTERVEVFERIGVYCLYNAYSSLKELDNWFEDVIERRFITIV</sequence>
<organism evidence="2 3">
    <name type="scientific">Fusarium redolens</name>
    <dbReference type="NCBI Taxonomy" id="48865"/>
    <lineage>
        <taxon>Eukaryota</taxon>
        <taxon>Fungi</taxon>
        <taxon>Dikarya</taxon>
        <taxon>Ascomycota</taxon>
        <taxon>Pezizomycotina</taxon>
        <taxon>Sordariomycetes</taxon>
        <taxon>Hypocreomycetidae</taxon>
        <taxon>Hypocreales</taxon>
        <taxon>Nectriaceae</taxon>
        <taxon>Fusarium</taxon>
        <taxon>Fusarium redolens species complex</taxon>
    </lineage>
</organism>
<evidence type="ECO:0000313" key="2">
    <source>
        <dbReference type="EMBL" id="KAH7233736.1"/>
    </source>
</evidence>
<proteinExistence type="predicted"/>
<dbReference type="OrthoDB" id="5125733at2759"/>
<protein>
    <submittedName>
        <fullName evidence="2">Heterokaryon incompatibility protein-domain-containing protein</fullName>
    </submittedName>
</protein>
<dbReference type="InterPro" id="IPR010730">
    <property type="entry name" value="HET"/>
</dbReference>
<keyword evidence="3" id="KW-1185">Reference proteome</keyword>
<dbReference type="RefSeq" id="XP_046044081.1">
    <property type="nucleotide sequence ID" value="XM_046184897.1"/>
</dbReference>
<dbReference type="AlphaFoldDB" id="A0A9P9G7B6"/>
<dbReference type="Pfam" id="PF06985">
    <property type="entry name" value="HET"/>
    <property type="match status" value="1"/>
</dbReference>
<evidence type="ECO:0000259" key="1">
    <source>
        <dbReference type="Pfam" id="PF06985"/>
    </source>
</evidence>
<evidence type="ECO:0000313" key="3">
    <source>
        <dbReference type="Proteomes" id="UP000720189"/>
    </source>
</evidence>
<gene>
    <name evidence="2" type="ORF">BKA55DRAFT_141590</name>
</gene>
<comment type="caution">
    <text evidence="2">The sequence shown here is derived from an EMBL/GenBank/DDBJ whole genome shotgun (WGS) entry which is preliminary data.</text>
</comment>
<dbReference type="Proteomes" id="UP000720189">
    <property type="component" value="Unassembled WGS sequence"/>
</dbReference>
<dbReference type="PANTHER" id="PTHR33112:SF16">
    <property type="entry name" value="HETEROKARYON INCOMPATIBILITY DOMAIN-CONTAINING PROTEIN"/>
    <property type="match status" value="1"/>
</dbReference>
<name>A0A9P9G7B6_FUSRE</name>
<dbReference type="EMBL" id="JAGMUX010000018">
    <property type="protein sequence ID" value="KAH7233736.1"/>
    <property type="molecule type" value="Genomic_DNA"/>
</dbReference>
<accession>A0A9P9G7B6</accession>
<dbReference type="GeneID" id="70214851"/>
<feature type="domain" description="Heterokaryon incompatibility" evidence="1">
    <location>
        <begin position="213"/>
        <end position="356"/>
    </location>
</feature>
<dbReference type="PANTHER" id="PTHR33112">
    <property type="entry name" value="DOMAIN PROTEIN, PUTATIVE-RELATED"/>
    <property type="match status" value="1"/>
</dbReference>